<feature type="non-terminal residue" evidence="1">
    <location>
        <position position="66"/>
    </location>
</feature>
<gene>
    <name evidence="1" type="ORF">GMARGA_LOCUS37517</name>
</gene>
<proteinExistence type="predicted"/>
<evidence type="ECO:0000313" key="1">
    <source>
        <dbReference type="EMBL" id="CAG8845217.1"/>
    </source>
</evidence>
<organism evidence="1 2">
    <name type="scientific">Gigaspora margarita</name>
    <dbReference type="NCBI Taxonomy" id="4874"/>
    <lineage>
        <taxon>Eukaryota</taxon>
        <taxon>Fungi</taxon>
        <taxon>Fungi incertae sedis</taxon>
        <taxon>Mucoromycota</taxon>
        <taxon>Glomeromycotina</taxon>
        <taxon>Glomeromycetes</taxon>
        <taxon>Diversisporales</taxon>
        <taxon>Gigasporaceae</taxon>
        <taxon>Gigaspora</taxon>
    </lineage>
</organism>
<feature type="non-terminal residue" evidence="1">
    <location>
        <position position="1"/>
    </location>
</feature>
<reference evidence="1 2" key="1">
    <citation type="submission" date="2021-06" db="EMBL/GenBank/DDBJ databases">
        <authorList>
            <person name="Kallberg Y."/>
            <person name="Tangrot J."/>
            <person name="Rosling A."/>
        </authorList>
    </citation>
    <scope>NUCLEOTIDE SEQUENCE [LARGE SCALE GENOMIC DNA]</scope>
    <source>
        <strain evidence="1 2">120-4 pot B 10/14</strain>
    </source>
</reference>
<keyword evidence="2" id="KW-1185">Reference proteome</keyword>
<sequence>GSSCEIEPKSGTSCLIQLGPRLEIPNFNTRPIKEKYRTLARRPVSLPVIINQDRKVRRRKKTPEKL</sequence>
<evidence type="ECO:0000313" key="2">
    <source>
        <dbReference type="Proteomes" id="UP000789901"/>
    </source>
</evidence>
<protein>
    <submittedName>
        <fullName evidence="1">4299_t:CDS:1</fullName>
    </submittedName>
</protein>
<comment type="caution">
    <text evidence="1">The sequence shown here is derived from an EMBL/GenBank/DDBJ whole genome shotgun (WGS) entry which is preliminary data.</text>
</comment>
<dbReference type="EMBL" id="CAJVQB010078677">
    <property type="protein sequence ID" value="CAG8845217.1"/>
    <property type="molecule type" value="Genomic_DNA"/>
</dbReference>
<accession>A0ABN7X2C2</accession>
<dbReference type="Proteomes" id="UP000789901">
    <property type="component" value="Unassembled WGS sequence"/>
</dbReference>
<name>A0ABN7X2C2_GIGMA</name>